<evidence type="ECO:0000313" key="1">
    <source>
        <dbReference type="EMBL" id="SEU04975.1"/>
    </source>
</evidence>
<proteinExistence type="predicted"/>
<gene>
    <name evidence="1" type="ORF">SAMN05216313_12672</name>
</gene>
<reference evidence="2" key="1">
    <citation type="submission" date="2016-10" db="EMBL/GenBank/DDBJ databases">
        <authorList>
            <person name="Varghese N."/>
            <person name="Submissions S."/>
        </authorList>
    </citation>
    <scope>NUCLEOTIDE SEQUENCE [LARGE SCALE GENOMIC DNA]</scope>
    <source>
        <strain evidence="2">NLAE-zl-G277</strain>
    </source>
</reference>
<keyword evidence="2" id="KW-1185">Reference proteome</keyword>
<evidence type="ECO:0000313" key="2">
    <source>
        <dbReference type="Proteomes" id="UP000198508"/>
    </source>
</evidence>
<sequence length="129" mass="14007">MEINIKEMKLEELKTLQSMIADEIKARNSSALVLYTHGCKGAASYHLGKYKHWAKLVTSVDTTKTNGYAFAGEFLAVTAEHKVPIGSVIVEVCGKDIDGYVMEATGKHHVASGKVNSMSGFIDEIAALF</sequence>
<protein>
    <submittedName>
        <fullName evidence="1">Uncharacterized protein</fullName>
    </submittedName>
</protein>
<dbReference type="RefSeq" id="WP_092368415.1">
    <property type="nucleotide sequence ID" value="NZ_FOIM01000026.1"/>
</dbReference>
<organism evidence="1 2">
    <name type="scientific">Enterocloster lavalensis</name>
    <dbReference type="NCBI Taxonomy" id="460384"/>
    <lineage>
        <taxon>Bacteria</taxon>
        <taxon>Bacillati</taxon>
        <taxon>Bacillota</taxon>
        <taxon>Clostridia</taxon>
        <taxon>Lachnospirales</taxon>
        <taxon>Lachnospiraceae</taxon>
        <taxon>Enterocloster</taxon>
    </lineage>
</organism>
<dbReference type="EMBL" id="FOIM01000026">
    <property type="protein sequence ID" value="SEU04975.1"/>
    <property type="molecule type" value="Genomic_DNA"/>
</dbReference>
<dbReference type="Proteomes" id="UP000198508">
    <property type="component" value="Unassembled WGS sequence"/>
</dbReference>
<name>A0A1I0J716_9FIRM</name>
<accession>A0A1I0J716</accession>
<dbReference type="AlphaFoldDB" id="A0A1I0J716"/>